<evidence type="ECO:0000313" key="14">
    <source>
        <dbReference type="EMBL" id="SJS92062.1"/>
    </source>
</evidence>
<evidence type="ECO:0000313" key="10">
    <source>
        <dbReference type="EMBL" id="CDS83411.1"/>
    </source>
</evidence>
<dbReference type="InterPro" id="IPR003661">
    <property type="entry name" value="HisK_dim/P_dom"/>
</dbReference>
<comment type="subcellular location">
    <subcellularLocation>
        <location evidence="2">Membrane</location>
    </subcellularLocation>
</comment>
<dbReference type="InterPro" id="IPR036890">
    <property type="entry name" value="HATPase_C_sf"/>
</dbReference>
<comment type="catalytic activity">
    <reaction evidence="1">
        <text>ATP + protein L-histidine = ADP + protein N-phospho-L-histidine.</text>
        <dbReference type="EC" id="2.7.13.3"/>
    </reaction>
</comment>
<sequence length="307" mass="35010">MNTSVYLLLILALSLIIIAYLVSVLLRVRIQLTLIKDALEDIKNGNLNRRILTDENDITKQICYDINEIAINSQFQLIQQKQSEQAYKQLMTSLSHDVKTPLASLVGYLEAVESKIVVGEEKDEYIHVASNKAHYLKNFVENLFEWVKLDSKEQVFHFDIFDLNELSRNIISDWIPVLESSHFEYEFDIPEIEYFLRIDANAYTRIINNLLQNIITHSSGNKMTLRIFENKEQAQIIITDNGKGISSDNLPHIFERLYQCDHSRASKGNGLGLAIAKELINAHKGNITANSTPGMGTEFTILLPKAL</sequence>
<feature type="domain" description="Histidine kinase" evidence="9">
    <location>
        <begin position="93"/>
        <end position="307"/>
    </location>
</feature>
<evidence type="ECO:0000313" key="12">
    <source>
        <dbReference type="EMBL" id="CDT72984.1"/>
    </source>
</evidence>
<keyword evidence="8" id="KW-0472">Membrane</keyword>
<dbReference type="PRINTS" id="PR00344">
    <property type="entry name" value="BCTRLSENSOR"/>
</dbReference>
<keyword evidence="8" id="KW-1133">Transmembrane helix</keyword>
<gene>
    <name evidence="15" type="primary">yycG_5</name>
    <name evidence="14" type="synonym">yycG_4</name>
    <name evidence="12" type="ORF">BN1095_680006</name>
    <name evidence="10" type="ORF">BN1096_180006</name>
    <name evidence="11" type="ORF">BN1097_160006</name>
    <name evidence="13" type="ORF">KRM00_003807</name>
    <name evidence="15" type="ORF">SAMEA1402366_03298</name>
    <name evidence="14" type="ORF">SAMEA3375112_03159</name>
</gene>
<dbReference type="Proteomes" id="UP000372533">
    <property type="component" value="Unassembled WGS sequence"/>
</dbReference>
<evidence type="ECO:0000256" key="6">
    <source>
        <dbReference type="ARBA" id="ARBA00022777"/>
    </source>
</evidence>
<reference evidence="13" key="2">
    <citation type="journal article" date="2018" name="Genome Biol.">
        <title>SKESA: strategic k-mer extension for scrupulous assemblies.</title>
        <authorList>
            <person name="Souvorov A."/>
            <person name="Agarwala R."/>
            <person name="Lipman D.J."/>
        </authorList>
    </citation>
    <scope>NUCLEOTIDE SEQUENCE</scope>
    <source>
        <strain evidence="13">HN1000</strain>
    </source>
</reference>
<dbReference type="EMBL" id="LK932350">
    <property type="protein sequence ID" value="CDS83506.1"/>
    <property type="molecule type" value="Genomic_DNA"/>
</dbReference>
<evidence type="ECO:0000256" key="8">
    <source>
        <dbReference type="SAM" id="Phobius"/>
    </source>
</evidence>
<dbReference type="KEGG" id="pdf:CD630DERM_03190"/>
<dbReference type="InterPro" id="IPR003594">
    <property type="entry name" value="HATPase_dom"/>
</dbReference>
<evidence type="ECO:0000256" key="5">
    <source>
        <dbReference type="ARBA" id="ARBA00022679"/>
    </source>
</evidence>
<dbReference type="SUPFAM" id="SSF47384">
    <property type="entry name" value="Homodimeric domain of signal transducing histidine kinase"/>
    <property type="match status" value="1"/>
</dbReference>
<evidence type="ECO:0000313" key="15">
    <source>
        <dbReference type="EMBL" id="VHY18743.1"/>
    </source>
</evidence>
<proteinExistence type="predicted"/>
<dbReference type="InterPro" id="IPR005467">
    <property type="entry name" value="His_kinase_dom"/>
</dbReference>
<evidence type="ECO:0000256" key="4">
    <source>
        <dbReference type="ARBA" id="ARBA00022553"/>
    </source>
</evidence>
<name>A0A031WAT6_CLODI</name>
<dbReference type="InterPro" id="IPR004358">
    <property type="entry name" value="Sig_transdc_His_kin-like_C"/>
</dbReference>
<dbReference type="EMBL" id="LK932467">
    <property type="protein sequence ID" value="CDS83411.1"/>
    <property type="molecule type" value="Genomic_DNA"/>
</dbReference>
<dbReference type="Gene3D" id="1.10.287.130">
    <property type="match status" value="1"/>
</dbReference>
<dbReference type="Proteomes" id="UP000878956">
    <property type="component" value="Unassembled WGS sequence"/>
</dbReference>
<dbReference type="Pfam" id="PF00512">
    <property type="entry name" value="HisKA"/>
    <property type="match status" value="1"/>
</dbReference>
<reference evidence="15 17" key="3">
    <citation type="submission" date="2019-04" db="EMBL/GenBank/DDBJ databases">
        <authorList>
            <consortium name="Pathogen Informatics"/>
        </authorList>
    </citation>
    <scope>NUCLEOTIDE SEQUENCE [LARGE SCALE GENOMIC DNA]</scope>
    <source>
        <strain evidence="15">Tl291</strain>
        <strain evidence="17">tl291</strain>
        <strain evidence="14 16">VRECD0157</strain>
    </source>
</reference>
<evidence type="ECO:0000313" key="16">
    <source>
        <dbReference type="Proteomes" id="UP000189137"/>
    </source>
</evidence>
<dbReference type="PANTHER" id="PTHR45453:SF1">
    <property type="entry name" value="PHOSPHATE REGULON SENSOR PROTEIN PHOR"/>
    <property type="match status" value="1"/>
</dbReference>
<dbReference type="EMBL" id="FUPS01000013">
    <property type="protein sequence ID" value="SJS92062.1"/>
    <property type="molecule type" value="Genomic_DNA"/>
</dbReference>
<evidence type="ECO:0000259" key="9">
    <source>
        <dbReference type="PROSITE" id="PS50109"/>
    </source>
</evidence>
<keyword evidence="4" id="KW-0597">Phosphoprotein</keyword>
<evidence type="ECO:0000256" key="1">
    <source>
        <dbReference type="ARBA" id="ARBA00000085"/>
    </source>
</evidence>
<dbReference type="InterPro" id="IPR050351">
    <property type="entry name" value="BphY/WalK/GraS-like"/>
</dbReference>
<dbReference type="SUPFAM" id="SSF55874">
    <property type="entry name" value="ATPase domain of HSP90 chaperone/DNA topoisomerase II/histidine kinase"/>
    <property type="match status" value="1"/>
</dbReference>
<dbReference type="EC" id="2.7.13.3" evidence="3"/>
<reference evidence="10" key="1">
    <citation type="submission" date="2014-07" db="EMBL/GenBank/DDBJ databases">
        <authorList>
            <person name="Monot Marc"/>
        </authorList>
    </citation>
    <scope>NUCLEOTIDE SEQUENCE</scope>
    <source>
        <strain evidence="12">7032989</strain>
        <strain evidence="11">7032994</strain>
    </source>
</reference>
<evidence type="ECO:0000256" key="2">
    <source>
        <dbReference type="ARBA" id="ARBA00004370"/>
    </source>
</evidence>
<evidence type="ECO:0000256" key="7">
    <source>
        <dbReference type="ARBA" id="ARBA00023012"/>
    </source>
</evidence>
<dbReference type="GO" id="GO:0005886">
    <property type="term" value="C:plasma membrane"/>
    <property type="evidence" value="ECO:0007669"/>
    <property type="project" value="TreeGrafter"/>
</dbReference>
<dbReference type="AlphaFoldDB" id="A0A031WAT6"/>
<evidence type="ECO:0000313" key="17">
    <source>
        <dbReference type="Proteomes" id="UP000372533"/>
    </source>
</evidence>
<protein>
    <recommendedName>
        <fullName evidence="3">histidine kinase</fullName>
        <ecNumber evidence="3">2.7.13.3</ecNumber>
    </recommendedName>
</protein>
<accession>A0A031WAT6</accession>
<feature type="transmembrane region" description="Helical" evidence="8">
    <location>
        <begin position="6"/>
        <end position="26"/>
    </location>
</feature>
<dbReference type="PANTHER" id="PTHR45453">
    <property type="entry name" value="PHOSPHATE REGULON SENSOR PROTEIN PHOR"/>
    <property type="match status" value="1"/>
</dbReference>
<dbReference type="GO" id="GO:0004721">
    <property type="term" value="F:phosphoprotein phosphatase activity"/>
    <property type="evidence" value="ECO:0007669"/>
    <property type="project" value="TreeGrafter"/>
</dbReference>
<keyword evidence="5 14" id="KW-0808">Transferase</keyword>
<dbReference type="Gene3D" id="3.30.565.10">
    <property type="entry name" value="Histidine kinase-like ATPase, C-terminal domain"/>
    <property type="match status" value="1"/>
</dbReference>
<keyword evidence="6 10" id="KW-0418">Kinase</keyword>
<dbReference type="EMBL" id="LK933382">
    <property type="protein sequence ID" value="CDT72984.1"/>
    <property type="molecule type" value="Genomic_DNA"/>
</dbReference>
<dbReference type="CDD" id="cd00075">
    <property type="entry name" value="HATPase"/>
    <property type="match status" value="1"/>
</dbReference>
<organism evidence="10">
    <name type="scientific">Clostridioides difficile</name>
    <name type="common">Peptoclostridium difficile</name>
    <dbReference type="NCBI Taxonomy" id="1496"/>
    <lineage>
        <taxon>Bacteria</taxon>
        <taxon>Bacillati</taxon>
        <taxon>Bacillota</taxon>
        <taxon>Clostridia</taxon>
        <taxon>Peptostreptococcales</taxon>
        <taxon>Peptostreptococcaceae</taxon>
        <taxon>Clostridioides</taxon>
    </lineage>
</organism>
<dbReference type="OMA" id="REYIHKI"/>
<keyword evidence="8" id="KW-0812">Transmembrane</keyword>
<dbReference type="PATRIC" id="fig|1496.897.peg.831"/>
<evidence type="ECO:0000313" key="13">
    <source>
        <dbReference type="EMBL" id="HBH1544261.1"/>
    </source>
</evidence>
<dbReference type="PROSITE" id="PS50109">
    <property type="entry name" value="HIS_KIN"/>
    <property type="match status" value="1"/>
</dbReference>
<dbReference type="CDD" id="cd00082">
    <property type="entry name" value="HisKA"/>
    <property type="match status" value="1"/>
</dbReference>
<dbReference type="FunFam" id="3.30.565.10:FF:000006">
    <property type="entry name" value="Sensor histidine kinase WalK"/>
    <property type="match status" value="1"/>
</dbReference>
<dbReference type="GO" id="GO:0016036">
    <property type="term" value="P:cellular response to phosphate starvation"/>
    <property type="evidence" value="ECO:0007669"/>
    <property type="project" value="TreeGrafter"/>
</dbReference>
<dbReference type="Proteomes" id="UP000189137">
    <property type="component" value="Unassembled WGS sequence"/>
</dbReference>
<evidence type="ECO:0000313" key="11">
    <source>
        <dbReference type="EMBL" id="CDS83506.1"/>
    </source>
</evidence>
<dbReference type="EMBL" id="DAEPXK010000068">
    <property type="protein sequence ID" value="HBH1544261.1"/>
    <property type="molecule type" value="Genomic_DNA"/>
</dbReference>
<dbReference type="InterPro" id="IPR036097">
    <property type="entry name" value="HisK_dim/P_sf"/>
</dbReference>
<dbReference type="RefSeq" id="WP_009888178.1">
    <property type="nucleotide sequence ID" value="NZ_AP031492.1"/>
</dbReference>
<keyword evidence="7" id="KW-0902">Two-component regulatory system</keyword>
<reference evidence="13" key="4">
    <citation type="submission" date="2021-06" db="EMBL/GenBank/DDBJ databases">
        <authorList>
            <consortium name="NCBI Pathogen Detection Project"/>
        </authorList>
    </citation>
    <scope>NUCLEOTIDE SEQUENCE</scope>
    <source>
        <strain evidence="13">HN1000</strain>
    </source>
</reference>
<evidence type="ECO:0000256" key="3">
    <source>
        <dbReference type="ARBA" id="ARBA00012438"/>
    </source>
</evidence>
<dbReference type="GO" id="GO:0000155">
    <property type="term" value="F:phosphorelay sensor kinase activity"/>
    <property type="evidence" value="ECO:0007669"/>
    <property type="project" value="InterPro"/>
</dbReference>
<dbReference type="SMART" id="SM00387">
    <property type="entry name" value="HATPase_c"/>
    <property type="match status" value="1"/>
</dbReference>
<dbReference type="SMART" id="SM00388">
    <property type="entry name" value="HisKA"/>
    <property type="match status" value="1"/>
</dbReference>
<dbReference type="Pfam" id="PF02518">
    <property type="entry name" value="HATPase_c"/>
    <property type="match status" value="1"/>
</dbReference>
<dbReference type="EMBL" id="CAAJVP010000021">
    <property type="protein sequence ID" value="VHY18743.1"/>
    <property type="molecule type" value="Genomic_DNA"/>
</dbReference>